<accession>A0A0D0A5P2</accession>
<dbReference type="HOGENOM" id="CLU_1652860_0_0_1"/>
<reference evidence="2 3" key="1">
    <citation type="submission" date="2014-04" db="EMBL/GenBank/DDBJ databases">
        <authorList>
            <consortium name="DOE Joint Genome Institute"/>
            <person name="Kuo A."/>
            <person name="Kohler A."/>
            <person name="Costa M.D."/>
            <person name="Nagy L.G."/>
            <person name="Floudas D."/>
            <person name="Copeland A."/>
            <person name="Barry K.W."/>
            <person name="Cichocki N."/>
            <person name="Veneault-Fourrey C."/>
            <person name="LaButti K."/>
            <person name="Lindquist E.A."/>
            <person name="Lipzen A."/>
            <person name="Lundell T."/>
            <person name="Morin E."/>
            <person name="Murat C."/>
            <person name="Sun H."/>
            <person name="Tunlid A."/>
            <person name="Henrissat B."/>
            <person name="Grigoriev I.V."/>
            <person name="Hibbett D.S."/>
            <person name="Martin F."/>
            <person name="Nordberg H.P."/>
            <person name="Cantor M.N."/>
            <person name="Hua S.X."/>
        </authorList>
    </citation>
    <scope>NUCLEOTIDE SEQUENCE [LARGE SCALE GENOMIC DNA]</scope>
    <source>
        <strain evidence="2 3">441</strain>
    </source>
</reference>
<keyword evidence="3" id="KW-1185">Reference proteome</keyword>
<evidence type="ECO:0000313" key="2">
    <source>
        <dbReference type="EMBL" id="KIK29752.1"/>
    </source>
</evidence>
<proteinExistence type="predicted"/>
<organism evidence="2 3">
    <name type="scientific">Pisolithus microcarpus 441</name>
    <dbReference type="NCBI Taxonomy" id="765257"/>
    <lineage>
        <taxon>Eukaryota</taxon>
        <taxon>Fungi</taxon>
        <taxon>Dikarya</taxon>
        <taxon>Basidiomycota</taxon>
        <taxon>Agaricomycotina</taxon>
        <taxon>Agaricomycetes</taxon>
        <taxon>Agaricomycetidae</taxon>
        <taxon>Boletales</taxon>
        <taxon>Sclerodermatineae</taxon>
        <taxon>Pisolithaceae</taxon>
        <taxon>Pisolithus</taxon>
    </lineage>
</organism>
<feature type="region of interest" description="Disordered" evidence="1">
    <location>
        <begin position="63"/>
        <end position="85"/>
    </location>
</feature>
<dbReference type="OrthoDB" id="2693371at2759"/>
<name>A0A0D0A5P2_9AGAM</name>
<dbReference type="EMBL" id="KN833688">
    <property type="protein sequence ID" value="KIK29752.1"/>
    <property type="molecule type" value="Genomic_DNA"/>
</dbReference>
<dbReference type="STRING" id="765257.A0A0D0A5P2"/>
<evidence type="ECO:0000313" key="3">
    <source>
        <dbReference type="Proteomes" id="UP000054018"/>
    </source>
</evidence>
<feature type="compositionally biased region" description="Polar residues" evidence="1">
    <location>
        <begin position="72"/>
        <end position="84"/>
    </location>
</feature>
<reference evidence="3" key="2">
    <citation type="submission" date="2015-01" db="EMBL/GenBank/DDBJ databases">
        <title>Evolutionary Origins and Diversification of the Mycorrhizal Mutualists.</title>
        <authorList>
            <consortium name="DOE Joint Genome Institute"/>
            <consortium name="Mycorrhizal Genomics Consortium"/>
            <person name="Kohler A."/>
            <person name="Kuo A."/>
            <person name="Nagy L.G."/>
            <person name="Floudas D."/>
            <person name="Copeland A."/>
            <person name="Barry K.W."/>
            <person name="Cichocki N."/>
            <person name="Veneault-Fourrey C."/>
            <person name="LaButti K."/>
            <person name="Lindquist E.A."/>
            <person name="Lipzen A."/>
            <person name="Lundell T."/>
            <person name="Morin E."/>
            <person name="Murat C."/>
            <person name="Riley R."/>
            <person name="Ohm R."/>
            <person name="Sun H."/>
            <person name="Tunlid A."/>
            <person name="Henrissat B."/>
            <person name="Grigoriev I.V."/>
            <person name="Hibbett D.S."/>
            <person name="Martin F."/>
        </authorList>
    </citation>
    <scope>NUCLEOTIDE SEQUENCE [LARGE SCALE GENOMIC DNA]</scope>
    <source>
        <strain evidence="3">441</strain>
    </source>
</reference>
<evidence type="ECO:0000256" key="1">
    <source>
        <dbReference type="SAM" id="MobiDB-lite"/>
    </source>
</evidence>
<dbReference type="AlphaFoldDB" id="A0A0D0A5P2"/>
<gene>
    <name evidence="2" type="ORF">PISMIDRAFT_440651</name>
</gene>
<dbReference type="Proteomes" id="UP000054018">
    <property type="component" value="Unassembled WGS sequence"/>
</dbReference>
<protein>
    <submittedName>
        <fullName evidence="2">Unplaced genomic scaffold scaffold_4, whole genome shotgun sequence</fullName>
    </submittedName>
</protein>
<sequence length="160" mass="17611">MFGRKSESHRNTMRDLAGKRCISLSFHCARTFRRVYSQAYHFRCSAGSFIASVVSPTPVPAAKTRRVPPLSPTNSMLGQPPSTTAEHDGIADVKVLPVFDGGADADSETDLDVTLTKICASSRDPVTFILEERLDEKDVLLMDGEPFGYLRSPLCFLTLE</sequence>